<dbReference type="Gene3D" id="3.40.50.10610">
    <property type="entry name" value="ABC-type transport auxiliary lipoprotein component"/>
    <property type="match status" value="1"/>
</dbReference>
<keyword evidence="5" id="KW-0449">Lipoprotein</keyword>
<keyword evidence="3" id="KW-0472">Membrane</keyword>
<keyword evidence="1" id="KW-1003">Cell membrane</keyword>
<gene>
    <name evidence="7" type="ORF">HR15_02160</name>
</gene>
<dbReference type="PANTHER" id="PTHR41164">
    <property type="entry name" value="CURLI PRODUCTION ASSEMBLY/TRANSPORT COMPONENT CSGG"/>
    <property type="match status" value="1"/>
</dbReference>
<sequence length="306" mass="32936">MKTILLALLMSVSGLMLQAQSGAQSSSVQAGTTQNRTLKMKVAISRFSNETQYGKGIFYDRDSDPMAKQALDILSTKLAGTGKFILLEREDLGKIEEELKNNAASKQTIGADYLILGSITEFGRKTTGNDGVFTATKSQIVQAGVSIRIVDVATGMIIYSEEGKGTAETTTKSTLGFGGKAGFDATLSDKAISAAIDMLVENIINKCTDKPWRTYFLNVDEDGIIIAGGQSQGLREGDLFDVMLRGKKVKNPQTGVAFELPGKKVATIRVEAVGGDTQETEFAVATLVSGQFDESEPDKYYIEQPR</sequence>
<feature type="chain" id="PRO_5001987369" evidence="6">
    <location>
        <begin position="19"/>
        <end position="306"/>
    </location>
</feature>
<proteinExistence type="predicted"/>
<dbReference type="EMBL" id="JRAK01000037">
    <property type="protein sequence ID" value="KGN92632.1"/>
    <property type="molecule type" value="Genomic_DNA"/>
</dbReference>
<keyword evidence="8" id="KW-1185">Reference proteome</keyword>
<dbReference type="PANTHER" id="PTHR41164:SF1">
    <property type="entry name" value="CURLI PRODUCTION ASSEMBLY_TRANSPORT COMPONENT CSGG"/>
    <property type="match status" value="1"/>
</dbReference>
<feature type="signal peptide" evidence="6">
    <location>
        <begin position="1"/>
        <end position="18"/>
    </location>
</feature>
<protein>
    <submittedName>
        <fullName evidence="7">Curli production assembly protein CsgG</fullName>
    </submittedName>
</protein>
<evidence type="ECO:0000313" key="7">
    <source>
        <dbReference type="EMBL" id="KGN92632.1"/>
    </source>
</evidence>
<dbReference type="InterPro" id="IPR005534">
    <property type="entry name" value="Curli_assmbl/transp-comp_CsgG"/>
</dbReference>
<evidence type="ECO:0000256" key="3">
    <source>
        <dbReference type="ARBA" id="ARBA00023136"/>
    </source>
</evidence>
<organism evidence="7 8">
    <name type="scientific">Porphyromonas gulae</name>
    <dbReference type="NCBI Taxonomy" id="111105"/>
    <lineage>
        <taxon>Bacteria</taxon>
        <taxon>Pseudomonadati</taxon>
        <taxon>Bacteroidota</taxon>
        <taxon>Bacteroidia</taxon>
        <taxon>Bacteroidales</taxon>
        <taxon>Porphyromonadaceae</taxon>
        <taxon>Porphyromonas</taxon>
    </lineage>
</organism>
<accession>A0A0A2FDH5</accession>
<dbReference type="RefSeq" id="WP_039423513.1">
    <property type="nucleotide sequence ID" value="NZ_CALUCC010000111.1"/>
</dbReference>
<dbReference type="Pfam" id="PF03783">
    <property type="entry name" value="CsgG"/>
    <property type="match status" value="1"/>
</dbReference>
<keyword evidence="2 6" id="KW-0732">Signal</keyword>
<dbReference type="AlphaFoldDB" id="A0A0A2FDH5"/>
<dbReference type="Proteomes" id="UP000030146">
    <property type="component" value="Unassembled WGS sequence"/>
</dbReference>
<evidence type="ECO:0000256" key="1">
    <source>
        <dbReference type="ARBA" id="ARBA00022475"/>
    </source>
</evidence>
<reference evidence="7 8" key="1">
    <citation type="submission" date="2014-08" db="EMBL/GenBank/DDBJ databases">
        <title>Porphyromonas gulae strain:COT-052_OH3439 Genome sequencing.</title>
        <authorList>
            <person name="Wallis C."/>
            <person name="Deusch O."/>
            <person name="O'Flynn C."/>
            <person name="Davis I."/>
            <person name="Jospin G."/>
            <person name="Darling A.E."/>
            <person name="Coil D.A."/>
            <person name="Alexiev A."/>
            <person name="Horsfall A."/>
            <person name="Kirkwood N."/>
            <person name="Harris S."/>
            <person name="Eisen J.A."/>
        </authorList>
    </citation>
    <scope>NUCLEOTIDE SEQUENCE [LARGE SCALE GENOMIC DNA]</scope>
    <source>
        <strain evidence="8">COT-052 OH3439</strain>
    </source>
</reference>
<comment type="caution">
    <text evidence="7">The sequence shown here is derived from an EMBL/GenBank/DDBJ whole genome shotgun (WGS) entry which is preliminary data.</text>
</comment>
<evidence type="ECO:0000256" key="6">
    <source>
        <dbReference type="SAM" id="SignalP"/>
    </source>
</evidence>
<dbReference type="GO" id="GO:0030288">
    <property type="term" value="C:outer membrane-bounded periplasmic space"/>
    <property type="evidence" value="ECO:0007669"/>
    <property type="project" value="InterPro"/>
</dbReference>
<keyword evidence="4" id="KW-0564">Palmitate</keyword>
<evidence type="ECO:0000256" key="4">
    <source>
        <dbReference type="ARBA" id="ARBA00023139"/>
    </source>
</evidence>
<name>A0A0A2FDH5_9PORP</name>
<evidence type="ECO:0000256" key="2">
    <source>
        <dbReference type="ARBA" id="ARBA00022729"/>
    </source>
</evidence>
<dbReference type="SUPFAM" id="SSF52964">
    <property type="entry name" value="TolB, N-terminal domain"/>
    <property type="match status" value="1"/>
</dbReference>
<evidence type="ECO:0000313" key="8">
    <source>
        <dbReference type="Proteomes" id="UP000030146"/>
    </source>
</evidence>
<evidence type="ECO:0000256" key="5">
    <source>
        <dbReference type="ARBA" id="ARBA00023288"/>
    </source>
</evidence>